<dbReference type="InterPro" id="IPR013320">
    <property type="entry name" value="ConA-like_dom_sf"/>
</dbReference>
<evidence type="ECO:0000256" key="1">
    <source>
        <dbReference type="ARBA" id="ARBA00022723"/>
    </source>
</evidence>
<dbReference type="PANTHER" id="PTHR45869:SF2">
    <property type="entry name" value="C-REACTIVE PROTEIN-RELATED"/>
    <property type="match status" value="1"/>
</dbReference>
<keyword evidence="6" id="KW-1185">Reference proteome</keyword>
<keyword evidence="2" id="KW-0106">Calcium</keyword>
<comment type="caution">
    <text evidence="3">Lacks conserved residue(s) required for the propagation of feature annotation.</text>
</comment>
<dbReference type="SUPFAM" id="SSF49899">
    <property type="entry name" value="Concanavalin A-like lectins/glucanases"/>
    <property type="match status" value="1"/>
</dbReference>
<dbReference type="Gene3D" id="2.60.120.200">
    <property type="match status" value="1"/>
</dbReference>
<evidence type="ECO:0000259" key="4">
    <source>
        <dbReference type="PROSITE" id="PS51828"/>
    </source>
</evidence>
<evidence type="ECO:0000256" key="2">
    <source>
        <dbReference type="ARBA" id="ARBA00022837"/>
    </source>
</evidence>
<evidence type="ECO:0000313" key="5">
    <source>
        <dbReference type="EMBL" id="KAJ7349529.1"/>
    </source>
</evidence>
<dbReference type="Pfam" id="PF00354">
    <property type="entry name" value="Pentaxin"/>
    <property type="match status" value="1"/>
</dbReference>
<evidence type="ECO:0000313" key="6">
    <source>
        <dbReference type="Proteomes" id="UP001163046"/>
    </source>
</evidence>
<dbReference type="PANTHER" id="PTHR45869">
    <property type="entry name" value="C-REACTIVE PROTEIN-RELATED"/>
    <property type="match status" value="1"/>
</dbReference>
<feature type="domain" description="Pentraxin (PTX)" evidence="4">
    <location>
        <begin position="1"/>
        <end position="83"/>
    </location>
</feature>
<accession>A0A9W9YHC1</accession>
<dbReference type="AlphaFoldDB" id="A0A9W9YHC1"/>
<dbReference type="PROSITE" id="PS51828">
    <property type="entry name" value="PTX_2"/>
    <property type="match status" value="1"/>
</dbReference>
<evidence type="ECO:0000256" key="3">
    <source>
        <dbReference type="PROSITE-ProRule" id="PRU01172"/>
    </source>
</evidence>
<dbReference type="GO" id="GO:0046872">
    <property type="term" value="F:metal ion binding"/>
    <property type="evidence" value="ECO:0007669"/>
    <property type="project" value="UniProtKB-KW"/>
</dbReference>
<name>A0A9W9YHC1_9CNID</name>
<gene>
    <name evidence="5" type="ORF">OS493_038757</name>
</gene>
<dbReference type="EMBL" id="MU827419">
    <property type="protein sequence ID" value="KAJ7349529.1"/>
    <property type="molecule type" value="Genomic_DNA"/>
</dbReference>
<proteinExistence type="predicted"/>
<reference evidence="5" key="1">
    <citation type="submission" date="2023-01" db="EMBL/GenBank/DDBJ databases">
        <title>Genome assembly of the deep-sea coral Lophelia pertusa.</title>
        <authorList>
            <person name="Herrera S."/>
            <person name="Cordes E."/>
        </authorList>
    </citation>
    <scope>NUCLEOTIDE SEQUENCE</scope>
    <source>
        <strain evidence="5">USNM1676648</strain>
        <tissue evidence="5">Polyp</tissue>
    </source>
</reference>
<protein>
    <recommendedName>
        <fullName evidence="4">Pentraxin (PTX) domain-containing protein</fullName>
    </recommendedName>
</protein>
<sequence length="84" mass="8982">YSIGPGGILILGQDQDSYGGGFDEAQSFEGEITGVNIWNYTLSPVEIEMMSRPCLAGKGNIVNWSNLAYRVIGNVTLVPLSSCP</sequence>
<comment type="caution">
    <text evidence="5">The sequence shown here is derived from an EMBL/GenBank/DDBJ whole genome shotgun (WGS) entry which is preliminary data.</text>
</comment>
<feature type="non-terminal residue" evidence="5">
    <location>
        <position position="1"/>
    </location>
</feature>
<organism evidence="5 6">
    <name type="scientific">Desmophyllum pertusum</name>
    <dbReference type="NCBI Taxonomy" id="174260"/>
    <lineage>
        <taxon>Eukaryota</taxon>
        <taxon>Metazoa</taxon>
        <taxon>Cnidaria</taxon>
        <taxon>Anthozoa</taxon>
        <taxon>Hexacorallia</taxon>
        <taxon>Scleractinia</taxon>
        <taxon>Caryophylliina</taxon>
        <taxon>Caryophylliidae</taxon>
        <taxon>Desmophyllum</taxon>
    </lineage>
</organism>
<dbReference type="InterPro" id="IPR001759">
    <property type="entry name" value="PTX_dom"/>
</dbReference>
<dbReference type="InterPro" id="IPR051005">
    <property type="entry name" value="Pentraxin_domain"/>
</dbReference>
<keyword evidence="1" id="KW-0479">Metal-binding</keyword>
<dbReference type="Proteomes" id="UP001163046">
    <property type="component" value="Unassembled WGS sequence"/>
</dbReference>
<dbReference type="PRINTS" id="PR00895">
    <property type="entry name" value="PENTAXIN"/>
</dbReference>
<dbReference type="OrthoDB" id="5978051at2759"/>